<dbReference type="PANTHER" id="PTHR42648">
    <property type="entry name" value="TRANSPOSASE, PUTATIVE-RELATED"/>
    <property type="match status" value="1"/>
</dbReference>
<dbReference type="Pfam" id="PF25597">
    <property type="entry name" value="SH3_retrovirus"/>
    <property type="match status" value="1"/>
</dbReference>
<feature type="region of interest" description="Disordered" evidence="3">
    <location>
        <begin position="1360"/>
        <end position="1495"/>
    </location>
</feature>
<feature type="compositionally biased region" description="Low complexity" evidence="3">
    <location>
        <begin position="1307"/>
        <end position="1323"/>
    </location>
</feature>
<feature type="compositionally biased region" description="Polar residues" evidence="3">
    <location>
        <begin position="591"/>
        <end position="604"/>
    </location>
</feature>
<dbReference type="InterPro" id="IPR043502">
    <property type="entry name" value="DNA/RNA_pol_sf"/>
</dbReference>
<dbReference type="InterPro" id="IPR012337">
    <property type="entry name" value="RNaseH-like_sf"/>
</dbReference>
<accession>A0A6L2JVE2</accession>
<evidence type="ECO:0000313" key="5">
    <source>
        <dbReference type="EMBL" id="GEU39574.1"/>
    </source>
</evidence>
<dbReference type="InterPro" id="IPR057670">
    <property type="entry name" value="SH3_retrovirus"/>
</dbReference>
<feature type="region of interest" description="Disordered" evidence="3">
    <location>
        <begin position="573"/>
        <end position="604"/>
    </location>
</feature>
<feature type="compositionally biased region" description="Polar residues" evidence="3">
    <location>
        <begin position="1704"/>
        <end position="1720"/>
    </location>
</feature>
<evidence type="ECO:0000256" key="1">
    <source>
        <dbReference type="ARBA" id="ARBA00022723"/>
    </source>
</evidence>
<keyword evidence="2" id="KW-0378">Hydrolase</keyword>
<dbReference type="PROSITE" id="PS50994">
    <property type="entry name" value="INTEGRASE"/>
    <property type="match status" value="1"/>
</dbReference>
<dbReference type="GO" id="GO:0003676">
    <property type="term" value="F:nucleic acid binding"/>
    <property type="evidence" value="ECO:0007669"/>
    <property type="project" value="InterPro"/>
</dbReference>
<dbReference type="InterPro" id="IPR039537">
    <property type="entry name" value="Retrotran_Ty1/copia-like"/>
</dbReference>
<organism evidence="5">
    <name type="scientific">Tanacetum cinerariifolium</name>
    <name type="common">Dalmatian daisy</name>
    <name type="synonym">Chrysanthemum cinerariifolium</name>
    <dbReference type="NCBI Taxonomy" id="118510"/>
    <lineage>
        <taxon>Eukaryota</taxon>
        <taxon>Viridiplantae</taxon>
        <taxon>Streptophyta</taxon>
        <taxon>Embryophyta</taxon>
        <taxon>Tracheophyta</taxon>
        <taxon>Spermatophyta</taxon>
        <taxon>Magnoliopsida</taxon>
        <taxon>eudicotyledons</taxon>
        <taxon>Gunneridae</taxon>
        <taxon>Pentapetalae</taxon>
        <taxon>asterids</taxon>
        <taxon>campanulids</taxon>
        <taxon>Asterales</taxon>
        <taxon>Asteraceae</taxon>
        <taxon>Asteroideae</taxon>
        <taxon>Anthemideae</taxon>
        <taxon>Anthemidinae</taxon>
        <taxon>Tanacetum</taxon>
    </lineage>
</organism>
<feature type="compositionally biased region" description="Low complexity" evidence="3">
    <location>
        <begin position="573"/>
        <end position="585"/>
    </location>
</feature>
<name>A0A6L2JVE2_TANCI</name>
<comment type="caution">
    <text evidence="5">The sequence shown here is derived from an EMBL/GenBank/DDBJ whole genome shotgun (WGS) entry which is preliminary data.</text>
</comment>
<feature type="compositionally biased region" description="Low complexity" evidence="3">
    <location>
        <begin position="1332"/>
        <end position="1344"/>
    </location>
</feature>
<feature type="compositionally biased region" description="Acidic residues" evidence="3">
    <location>
        <begin position="1468"/>
        <end position="1479"/>
    </location>
</feature>
<dbReference type="InterPro" id="IPR001584">
    <property type="entry name" value="Integrase_cat-core"/>
</dbReference>
<feature type="region of interest" description="Disordered" evidence="3">
    <location>
        <begin position="1674"/>
        <end position="1726"/>
    </location>
</feature>
<feature type="compositionally biased region" description="Basic and acidic residues" evidence="3">
    <location>
        <begin position="1682"/>
        <end position="1691"/>
    </location>
</feature>
<dbReference type="Gene3D" id="3.30.420.10">
    <property type="entry name" value="Ribonuclease H-like superfamily/Ribonuclease H"/>
    <property type="match status" value="1"/>
</dbReference>
<dbReference type="GO" id="GO:0015074">
    <property type="term" value="P:DNA integration"/>
    <property type="evidence" value="ECO:0007669"/>
    <property type="project" value="InterPro"/>
</dbReference>
<feature type="compositionally biased region" description="Acidic residues" evidence="3">
    <location>
        <begin position="1362"/>
        <end position="1410"/>
    </location>
</feature>
<dbReference type="SUPFAM" id="SSF56672">
    <property type="entry name" value="DNA/RNA polymerases"/>
    <property type="match status" value="1"/>
</dbReference>
<dbReference type="GO" id="GO:0046872">
    <property type="term" value="F:metal ion binding"/>
    <property type="evidence" value="ECO:0007669"/>
    <property type="project" value="UniProtKB-KW"/>
</dbReference>
<dbReference type="EMBL" id="BKCJ010001192">
    <property type="protein sequence ID" value="GEU39574.1"/>
    <property type="molecule type" value="Genomic_DNA"/>
</dbReference>
<evidence type="ECO:0000256" key="2">
    <source>
        <dbReference type="ARBA" id="ARBA00022801"/>
    </source>
</evidence>
<evidence type="ECO:0000256" key="3">
    <source>
        <dbReference type="SAM" id="MobiDB-lite"/>
    </source>
</evidence>
<protein>
    <submittedName>
        <fullName evidence="5">Putative ribonuclease H-like domain-containing protein</fullName>
    </submittedName>
</protein>
<dbReference type="SUPFAM" id="SSF53098">
    <property type="entry name" value="Ribonuclease H-like"/>
    <property type="match status" value="1"/>
</dbReference>
<feature type="domain" description="Integrase catalytic" evidence="4">
    <location>
        <begin position="376"/>
        <end position="471"/>
    </location>
</feature>
<dbReference type="InterPro" id="IPR036397">
    <property type="entry name" value="RNaseH_sf"/>
</dbReference>
<sequence length="2085" mass="236945">MTSLVDKAILSGADNRPPMLEKDMYDSWKSRMEFYMLNRQHGRMILESVEHAEAIQADCDVKATNIILQVLPLEVYALVNTKFLNTLPPEWSKFVTNVKLLLLQGILPLTTGSEPRPTLVSKQLSIMEGLLSNQYRGGRILCRLCTKPKRKRVAEWFKDKVLLVQAQANGQVLQEEELEFLADSGTAESLSNQKVITTNAAYQADDLDAYDSDCDELNSAKISLMAKLSHYGSDNLAETELSEEQAFWSQYLVQTDEPNLSASTTIVEVPKELPKVSMVNSCLKKLKFHLASFDMVVKERTTATAITEGTGDVNERKVKREVEEIETLNIKLDHKKFLGTVKFGNDHVAKIMGYGDYQIGNVTISQVRLKVPVHRIRNDNGTEFFNQTLRDYYEEVDISHETLVARSPQQNGVVERHNRTLIEAACTVLIYAQAPLFLWAEVVATACFTQNRSIIRLRHGKTPYKLLQSKLPDLSFFHVFGALCYPKNDSENLGKLQPKADIGIFIGYAPTKKAFRIYNRCTRRIVETIHVDFDELTTMASEQSSLGPALNEMTPGTITPEVIAPIVEVIPPVHADSTSSPSSTTVDQDAPSPSKSHTTTEIQSSVILQDVGDDNLDMEAAHIGNDPLFGVPIQEVTSAQSSSTASPQLIVQTNHPVPHHNSKWTKDHPLNNIIGQLSRPVSTWLQLYEQTLFCYYDAFLTSVEPKTYKDALTQSCWIKAIQEELNESERLEVWELVPHPDKVMVINLKWIYKVKLDELGGILKNKARLVARSYRHEEGIDFEESFALVARLEAIWIFLAYAAHKNMIVYQMNVNTVFLNGNLREEVYVSQLDGFVDPDNPNHVYKLKKVLYGLKQAPRAWYDMLSSFLLSQDFSKGLVDLTLFIRRNGDDLLLVQIYFDDIIFAASTLELCDLFAYLMCSKFKMSMMGKILFFLGLQISQSPRGIFINQSKYAFESLKKYGFESCEPVDTPMVEKSKLDEDREGKAVDPSHYRGMIGTLLYLTASRSDLQFTIYMCARYQARPIEKHLLQMRIMLVAKILAEVHLEVCNFWERGLLGGRQRGKRVLLFPIWKLNTSPYLDVVLKSYGYDHNFRIMALDLTKFQYTAIIKVLLPYAAIMSKTLGLNTSTSDIISSKSRTMATTIKQQVAMDKALVPSTQRCPFFKAFLVTTDVPEIYMQEFWATAYVHQHSIRFKMNNKKHIVSLESFRKMLHICPRIHGQSFDKLPFEEEILDFIRDDFLFSMIKVVSRHQNTQQYGAMLPIKLTNDEIKNTKAYKEYYDFATGKAAPKPKASARRKRSGFDTSITPPTATVTPKPTVAATPRLTATAKGKQPAKATKAKSPSALLEVQMKELVLGVTDVPTDESDEELSWNSSDDEGADDQGKDGDDDEGDKGDESDEGEEDVDEDKDGDERYDDKENQEVAKYDEQDDAEGGGDDKGEGKSDEEDDNKETRDEESFDPIPKTSESSEDEGDGEEDQGLNVNEEEHVKEDEEDKLYIDVNINQERGLPATLEVEDSHVTLTPVNPDGQQESSLVSSQFVTSMLNPTSDVRMESIFATASSSVAPLPTSTPIMTPSTIATITTISQAPIPLMPIPSEVIQNLPTFSLVFRFDDRLKSLEANFSEFRQTYPFAEAVSTIPDEQRNLYKALVDAYEADKIILDSYGETVILKRRRDDDDDKDEGPSARSDRGSKRRREGAKDQPIVQSSQHPEWFSQSQKPPTLDRDWNKTLPAVQGSTQTWISKLAKQADYCSSFNELLDTSLDFSNFIMNWLRVDTLTLELLAGPTYELMKGSCKSLIELEYHLEEVYKATTDQLDWVNPKGQQYPHNLLQPLPLIPDNRGRRVIPFAHFINNDLEYLRGGASSLKYTTSVTKMKAADYEHIKWIEDLVPSTMWIQEPIDYDKHTLWGVSHWGCKRDFKRLRLQDIEDTLLLLVQGKLYNLTVEERFASNVSLRMFTRSIVIQRRVKDLQLGVESYQKRLNLTKPDTYRSDLKRREAYTTYSNARGFIYQNKDKKNRLMRIDELYKFSNETLNDVHAALDDRLKGIRMQYLPQTIWRKGDKDRAATMIQAIDKMLKTKRIMGSL</sequence>
<feature type="compositionally biased region" description="Basic and acidic residues" evidence="3">
    <location>
        <begin position="1411"/>
        <end position="1427"/>
    </location>
</feature>
<dbReference type="PANTHER" id="PTHR42648:SF32">
    <property type="entry name" value="RIBONUCLEASE H-LIKE DOMAIN, GAG-PRE-INTEGRASE DOMAIN PROTEIN-RELATED"/>
    <property type="match status" value="1"/>
</dbReference>
<feature type="region of interest" description="Disordered" evidence="3">
    <location>
        <begin position="1290"/>
        <end position="1344"/>
    </location>
</feature>
<keyword evidence="1" id="KW-0479">Metal-binding</keyword>
<dbReference type="InterPro" id="IPR013103">
    <property type="entry name" value="RVT_2"/>
</dbReference>
<evidence type="ECO:0000259" key="4">
    <source>
        <dbReference type="PROSITE" id="PS50994"/>
    </source>
</evidence>
<proteinExistence type="predicted"/>
<reference evidence="5" key="1">
    <citation type="journal article" date="2019" name="Sci. Rep.">
        <title>Draft genome of Tanacetum cinerariifolium, the natural source of mosquito coil.</title>
        <authorList>
            <person name="Yamashiro T."/>
            <person name="Shiraishi A."/>
            <person name="Satake H."/>
            <person name="Nakayama K."/>
        </authorList>
    </citation>
    <scope>NUCLEOTIDE SEQUENCE</scope>
</reference>
<dbReference type="GO" id="GO:0016787">
    <property type="term" value="F:hydrolase activity"/>
    <property type="evidence" value="ECO:0007669"/>
    <property type="project" value="UniProtKB-KW"/>
</dbReference>
<gene>
    <name evidence="5" type="ORF">Tci_011552</name>
</gene>
<dbReference type="Pfam" id="PF07727">
    <property type="entry name" value="RVT_2"/>
    <property type="match status" value="1"/>
</dbReference>